<evidence type="ECO:0000313" key="6">
    <source>
        <dbReference type="Proteomes" id="UP000078397"/>
    </source>
</evidence>
<dbReference type="InterPro" id="IPR011701">
    <property type="entry name" value="MFS"/>
</dbReference>
<keyword evidence="3" id="KW-0812">Transmembrane</keyword>
<name>A0A179F094_METCM</name>
<dbReference type="OrthoDB" id="2213137at2759"/>
<evidence type="ECO:0000256" key="2">
    <source>
        <dbReference type="ARBA" id="ARBA00006727"/>
    </source>
</evidence>
<feature type="transmembrane region" description="Helical" evidence="3">
    <location>
        <begin position="163"/>
        <end position="187"/>
    </location>
</feature>
<dbReference type="GO" id="GO:0016020">
    <property type="term" value="C:membrane"/>
    <property type="evidence" value="ECO:0007669"/>
    <property type="project" value="UniProtKB-SubCell"/>
</dbReference>
<feature type="transmembrane region" description="Helical" evidence="3">
    <location>
        <begin position="271"/>
        <end position="295"/>
    </location>
</feature>
<comment type="similarity">
    <text evidence="2">Belongs to the major facilitator superfamily. Monocarboxylate porter (TC 2.A.1.13) family.</text>
</comment>
<feature type="transmembrane region" description="Helical" evidence="3">
    <location>
        <begin position="301"/>
        <end position="323"/>
    </location>
</feature>
<feature type="transmembrane region" description="Helical" evidence="3">
    <location>
        <begin position="433"/>
        <end position="453"/>
    </location>
</feature>
<dbReference type="Proteomes" id="UP000078397">
    <property type="component" value="Unassembled WGS sequence"/>
</dbReference>
<feature type="transmembrane region" description="Helical" evidence="3">
    <location>
        <begin position="396"/>
        <end position="413"/>
    </location>
</feature>
<dbReference type="SUPFAM" id="SSF103473">
    <property type="entry name" value="MFS general substrate transporter"/>
    <property type="match status" value="1"/>
</dbReference>
<accession>A0A179F094</accession>
<dbReference type="PROSITE" id="PS51257">
    <property type="entry name" value="PROKAR_LIPOPROTEIN"/>
    <property type="match status" value="1"/>
</dbReference>
<keyword evidence="3" id="KW-1133">Transmembrane helix</keyword>
<dbReference type="GeneID" id="28853326"/>
<evidence type="ECO:0000256" key="1">
    <source>
        <dbReference type="ARBA" id="ARBA00004141"/>
    </source>
</evidence>
<feature type="transmembrane region" description="Helical" evidence="3">
    <location>
        <begin position="230"/>
        <end position="250"/>
    </location>
</feature>
<dbReference type="PANTHER" id="PTHR11360:SF130">
    <property type="entry name" value="MAJOR FACILITATOR SUPERFAMILY (MFS) PROFILE DOMAIN-CONTAINING PROTEIN-RELATED"/>
    <property type="match status" value="1"/>
</dbReference>
<comment type="caution">
    <text evidence="5">The sequence shown here is derived from an EMBL/GenBank/DDBJ whole genome shotgun (WGS) entry which is preliminary data.</text>
</comment>
<dbReference type="Gene3D" id="1.20.1250.20">
    <property type="entry name" value="MFS general substrate transporter like domains"/>
    <property type="match status" value="2"/>
</dbReference>
<feature type="transmembrane region" description="Helical" evidence="3">
    <location>
        <begin position="112"/>
        <end position="131"/>
    </location>
</feature>
<dbReference type="PANTHER" id="PTHR11360">
    <property type="entry name" value="MONOCARBOXYLATE TRANSPORTER"/>
    <property type="match status" value="1"/>
</dbReference>
<dbReference type="InterPro" id="IPR036259">
    <property type="entry name" value="MFS_trans_sf"/>
</dbReference>
<dbReference type="EMBL" id="LSBJ02000013">
    <property type="protein sequence ID" value="OAQ58877.1"/>
    <property type="molecule type" value="Genomic_DNA"/>
</dbReference>
<protein>
    <submittedName>
        <fullName evidence="5">Major facilitator superfamily transporter</fullName>
    </submittedName>
</protein>
<feature type="transmembrane region" description="Helical" evidence="3">
    <location>
        <begin position="138"/>
        <end position="157"/>
    </location>
</feature>
<dbReference type="InterPro" id="IPR050327">
    <property type="entry name" value="Proton-linked_MCT"/>
</dbReference>
<dbReference type="InterPro" id="IPR020846">
    <property type="entry name" value="MFS_dom"/>
</dbReference>
<feature type="transmembrane region" description="Helical" evidence="3">
    <location>
        <begin position="82"/>
        <end position="100"/>
    </location>
</feature>
<keyword evidence="3" id="KW-0472">Membrane</keyword>
<dbReference type="AlphaFoldDB" id="A0A179F094"/>
<dbReference type="RefSeq" id="XP_018136974.1">
    <property type="nucleotide sequence ID" value="XM_018289332.1"/>
</dbReference>
<gene>
    <name evidence="5" type="ORF">VFPPC_11060</name>
</gene>
<sequence>MEHLKAYDDEKQTQIVHDIFVVSNSTSSSSSSACSTTSSRTACDPDNRLAIELYTSSKEPAFTFDPPDGGWRAWSQVLAANLANAVSWGYAATFGVYQLYYVDALGLASSKVSWIGSVQVFLAFVVCAPSGRIADAGYAHEIIIIGCFFVVLGSYMTSFCYEYWQIMLAQGVCTGIGLGVISTPAVAITSSYFDKHRSLALSMSAMGTSAGGVIFPAIVQYLIPEIGFRWATRVAALVALVICIGACVLLKPYIPGRKTGPLVEWSAFKEVSYSLFAVGSFLNFYGMYFGLFYINSFARNIIGFSSVESVSLLLITNAIGIPVRPIIGYLANTHFGPINIFILATTFVGVMLFVWTTITSRTSMYVFSVFYGLAVSANQGTYVPSLASLTQDPQKMGIRFGMIETLCAFSTLAGPPTAGAIIDRTGLYAPAQIWGGSVMVAAALAFAAARISVTGWKIKVAI</sequence>
<evidence type="ECO:0000256" key="3">
    <source>
        <dbReference type="SAM" id="Phobius"/>
    </source>
</evidence>
<dbReference type="Pfam" id="PF07690">
    <property type="entry name" value="MFS_1"/>
    <property type="match status" value="1"/>
</dbReference>
<dbReference type="KEGG" id="pchm:VFPPC_11060"/>
<evidence type="ECO:0000313" key="5">
    <source>
        <dbReference type="EMBL" id="OAQ58877.1"/>
    </source>
</evidence>
<feature type="transmembrane region" description="Helical" evidence="3">
    <location>
        <begin position="199"/>
        <end position="224"/>
    </location>
</feature>
<evidence type="ECO:0000259" key="4">
    <source>
        <dbReference type="PROSITE" id="PS50850"/>
    </source>
</evidence>
<reference evidence="5 6" key="1">
    <citation type="journal article" date="2016" name="PLoS Pathog.">
        <title>Biosynthesis of antibiotic leucinostatins in bio-control fungus Purpureocillium lilacinum and their inhibition on phytophthora revealed by genome mining.</title>
        <authorList>
            <person name="Wang G."/>
            <person name="Liu Z."/>
            <person name="Lin R."/>
            <person name="Li E."/>
            <person name="Mao Z."/>
            <person name="Ling J."/>
            <person name="Yang Y."/>
            <person name="Yin W.B."/>
            <person name="Xie B."/>
        </authorList>
    </citation>
    <scope>NUCLEOTIDE SEQUENCE [LARGE SCALE GENOMIC DNA]</scope>
    <source>
        <strain evidence="5">170</strain>
    </source>
</reference>
<comment type="subcellular location">
    <subcellularLocation>
        <location evidence="1">Membrane</location>
        <topology evidence="1">Multi-pass membrane protein</topology>
    </subcellularLocation>
</comment>
<keyword evidence="6" id="KW-1185">Reference proteome</keyword>
<organism evidence="5 6">
    <name type="scientific">Pochonia chlamydosporia 170</name>
    <dbReference type="NCBI Taxonomy" id="1380566"/>
    <lineage>
        <taxon>Eukaryota</taxon>
        <taxon>Fungi</taxon>
        <taxon>Dikarya</taxon>
        <taxon>Ascomycota</taxon>
        <taxon>Pezizomycotina</taxon>
        <taxon>Sordariomycetes</taxon>
        <taxon>Hypocreomycetidae</taxon>
        <taxon>Hypocreales</taxon>
        <taxon>Clavicipitaceae</taxon>
        <taxon>Pochonia</taxon>
    </lineage>
</organism>
<dbReference type="GO" id="GO:0022857">
    <property type="term" value="F:transmembrane transporter activity"/>
    <property type="evidence" value="ECO:0007669"/>
    <property type="project" value="InterPro"/>
</dbReference>
<dbReference type="PROSITE" id="PS50850">
    <property type="entry name" value="MFS"/>
    <property type="match status" value="1"/>
</dbReference>
<feature type="transmembrane region" description="Helical" evidence="3">
    <location>
        <begin position="335"/>
        <end position="358"/>
    </location>
</feature>
<proteinExistence type="inferred from homology"/>
<feature type="domain" description="Major facilitator superfamily (MFS) profile" evidence="4">
    <location>
        <begin position="76"/>
        <end position="462"/>
    </location>
</feature>